<accession>A0A2U2ARA2</accession>
<name>A0A2U2ARA2_9GAMM</name>
<evidence type="ECO:0000313" key="2">
    <source>
        <dbReference type="Proteomes" id="UP000245059"/>
    </source>
</evidence>
<protein>
    <submittedName>
        <fullName evidence="1">Uncharacterized protein</fullName>
    </submittedName>
</protein>
<proteinExistence type="predicted"/>
<reference evidence="2" key="1">
    <citation type="submission" date="2018-05" db="EMBL/GenBank/DDBJ databases">
        <title>Ignatzschineria dubaiensis sp. nov., isolated from necrotic foot tissues of dromedaries (Camelus dromedarius) and associated maggots in Dubai, United Arab Emirates.</title>
        <authorList>
            <person name="Tsang C.C."/>
            <person name="Tang J.Y.M."/>
            <person name="Fong J.Y.H."/>
            <person name="Kinne J."/>
            <person name="Lee H.H."/>
            <person name="Joseph M."/>
            <person name="Jose S."/>
            <person name="Schuster R.K."/>
            <person name="Tang Y."/>
            <person name="Sivakumar S."/>
            <person name="Chen J.H.K."/>
            <person name="Teng J.L.L."/>
            <person name="Lau S.K.P."/>
            <person name="Wernery U."/>
            <person name="Woo P.C.Y."/>
        </authorList>
    </citation>
    <scope>NUCLEOTIDE SEQUENCE [LARGE SCALE GENOMIC DNA]</scope>
    <source>
        <strain evidence="2">UAE-HKU57</strain>
    </source>
</reference>
<dbReference type="EMBL" id="QEWW01000003">
    <property type="protein sequence ID" value="PWD86416.1"/>
    <property type="molecule type" value="Genomic_DNA"/>
</dbReference>
<comment type="caution">
    <text evidence="1">The sequence shown here is derived from an EMBL/GenBank/DDBJ whole genome shotgun (WGS) entry which is preliminary data.</text>
</comment>
<organism evidence="1 2">
    <name type="scientific">Ignatzschineria cameli</name>
    <dbReference type="NCBI Taxonomy" id="2182793"/>
    <lineage>
        <taxon>Bacteria</taxon>
        <taxon>Pseudomonadati</taxon>
        <taxon>Pseudomonadota</taxon>
        <taxon>Gammaproteobacteria</taxon>
        <taxon>Cardiobacteriales</taxon>
        <taxon>Ignatzschineriaceae</taxon>
        <taxon>Ignatzschineria</taxon>
    </lineage>
</organism>
<evidence type="ECO:0000313" key="1">
    <source>
        <dbReference type="EMBL" id="PWD86416.1"/>
    </source>
</evidence>
<dbReference type="Proteomes" id="UP000245059">
    <property type="component" value="Unassembled WGS sequence"/>
</dbReference>
<sequence length="64" mass="7081">MSGAAGAYYFILITIECPRNGIFGAGFMSTTLDLPYLFTKPVNARLFKMINSNISIMLIDNKKS</sequence>
<gene>
    <name evidence="1" type="ORF">DC077_06690</name>
</gene>
<dbReference type="AlphaFoldDB" id="A0A2U2ARA2"/>